<dbReference type="InterPro" id="IPR023637">
    <property type="entry name" value="Urocanase-like"/>
</dbReference>
<evidence type="ECO:0000256" key="2">
    <source>
        <dbReference type="ARBA" id="ARBA00007578"/>
    </source>
</evidence>
<dbReference type="Proteomes" id="UP001549184">
    <property type="component" value="Unassembled WGS sequence"/>
</dbReference>
<dbReference type="PIRSF" id="PIRSF001423">
    <property type="entry name" value="Urocanate_hydrat"/>
    <property type="match status" value="1"/>
</dbReference>
<comment type="similarity">
    <text evidence="2 9">Belongs to the urocanase family.</text>
</comment>
<feature type="domain" description="Urocanase N-terminal" evidence="11">
    <location>
        <begin position="13"/>
        <end position="139"/>
    </location>
</feature>
<comment type="caution">
    <text evidence="9">Lacks conserved residue(s) required for the propagation of feature annotation.</text>
</comment>
<dbReference type="SUPFAM" id="SSF111326">
    <property type="entry name" value="Urocanase"/>
    <property type="match status" value="1"/>
</dbReference>
<accession>A0ABV2JQB6</accession>
<dbReference type="InterPro" id="IPR038364">
    <property type="entry name" value="Urocanase_central_sf"/>
</dbReference>
<feature type="binding site" evidence="9">
    <location>
        <begin position="265"/>
        <end position="269"/>
    </location>
    <ligand>
        <name>NAD(+)</name>
        <dbReference type="ChEBI" id="CHEBI:57540"/>
    </ligand>
</feature>
<keyword evidence="4 9" id="KW-0369">Histidine metabolism</keyword>
<feature type="binding site" evidence="9">
    <location>
        <position position="324"/>
    </location>
    <ligand>
        <name>NAD(+)</name>
        <dbReference type="ChEBI" id="CHEBI:57540"/>
    </ligand>
</feature>
<feature type="binding site" evidence="9">
    <location>
        <begin position="275"/>
        <end position="276"/>
    </location>
    <ligand>
        <name>NAD(+)</name>
        <dbReference type="ChEBI" id="CHEBI:57540"/>
    </ligand>
</feature>
<evidence type="ECO:0000259" key="12">
    <source>
        <dbReference type="Pfam" id="PF17392"/>
    </source>
</evidence>
<evidence type="ECO:0000259" key="11">
    <source>
        <dbReference type="Pfam" id="PF17391"/>
    </source>
</evidence>
<dbReference type="EMBL" id="JBEPMU010000001">
    <property type="protein sequence ID" value="MET3651031.1"/>
    <property type="molecule type" value="Genomic_DNA"/>
</dbReference>
<keyword evidence="6 9" id="KW-0456">Lyase</keyword>
<feature type="binding site" evidence="9">
    <location>
        <position position="198"/>
    </location>
    <ligand>
        <name>NAD(+)</name>
        <dbReference type="ChEBI" id="CHEBI:57540"/>
    </ligand>
</feature>
<dbReference type="Gene3D" id="3.40.50.10730">
    <property type="entry name" value="Urocanase like domains"/>
    <property type="match status" value="1"/>
</dbReference>
<evidence type="ECO:0000256" key="3">
    <source>
        <dbReference type="ARBA" id="ARBA00011992"/>
    </source>
</evidence>
<dbReference type="InterPro" id="IPR035085">
    <property type="entry name" value="Urocanase_Rossmann-like"/>
</dbReference>
<dbReference type="PANTHER" id="PTHR12216">
    <property type="entry name" value="UROCANATE HYDRATASE"/>
    <property type="match status" value="1"/>
</dbReference>
<comment type="caution">
    <text evidence="13">The sequence shown here is derived from an EMBL/GenBank/DDBJ whole genome shotgun (WGS) entry which is preliminary data.</text>
</comment>
<feature type="binding site" evidence="9">
    <location>
        <begin position="54"/>
        <end position="55"/>
    </location>
    <ligand>
        <name>NAD(+)</name>
        <dbReference type="ChEBI" id="CHEBI:57540"/>
    </ligand>
</feature>
<dbReference type="Pfam" id="PF17392">
    <property type="entry name" value="Urocanase_C"/>
    <property type="match status" value="1"/>
</dbReference>
<dbReference type="NCBIfam" id="TIGR01228">
    <property type="entry name" value="hutU"/>
    <property type="match status" value="1"/>
</dbReference>
<keyword evidence="5 9" id="KW-0520">NAD</keyword>
<name>A0ABV2JQB6_9GAMM</name>
<comment type="function">
    <text evidence="9">Catalyzes the conversion of urocanate to 4-imidazolone-5-propionate.</text>
</comment>
<evidence type="ECO:0000256" key="1">
    <source>
        <dbReference type="ARBA" id="ARBA00004794"/>
    </source>
</evidence>
<comment type="cofactor">
    <cofactor evidence="9">
        <name>NAD(+)</name>
        <dbReference type="ChEBI" id="CHEBI:57540"/>
    </cofactor>
    <text evidence="9">Binds 1 NAD(+) per subunit.</text>
</comment>
<evidence type="ECO:0000256" key="9">
    <source>
        <dbReference type="HAMAP-Rule" id="MF_00577"/>
    </source>
</evidence>
<dbReference type="RefSeq" id="WP_354012494.1">
    <property type="nucleotide sequence ID" value="NZ_JBEPMU010000001.1"/>
</dbReference>
<dbReference type="NCBIfam" id="NF003820">
    <property type="entry name" value="PRK05414.1"/>
    <property type="match status" value="1"/>
</dbReference>
<organism evidence="13 14">
    <name type="scientific">Dyella japonica</name>
    <dbReference type="NCBI Taxonomy" id="231455"/>
    <lineage>
        <taxon>Bacteria</taxon>
        <taxon>Pseudomonadati</taxon>
        <taxon>Pseudomonadota</taxon>
        <taxon>Gammaproteobacteria</taxon>
        <taxon>Lysobacterales</taxon>
        <taxon>Rhodanobacteraceae</taxon>
        <taxon>Dyella</taxon>
    </lineage>
</organism>
<dbReference type="HAMAP" id="MF_00577">
    <property type="entry name" value="HutU"/>
    <property type="match status" value="1"/>
</dbReference>
<feature type="binding site" evidence="9">
    <location>
        <begin position="178"/>
        <end position="180"/>
    </location>
    <ligand>
        <name>NAD(+)</name>
        <dbReference type="ChEBI" id="CHEBI:57540"/>
    </ligand>
</feature>
<feature type="domain" description="Urocanase C-terminal" evidence="12">
    <location>
        <begin position="353"/>
        <end position="547"/>
    </location>
</feature>
<sequence length="556" mass="60696">MNAPTRIDTSRTIRAPRGTELSCKSWLTEAPYRMLQNNLDPDVAENPAELVVYGGIGRAARNWECFDAILRALRELNDNETLLIQSGKPVGVFPTHADAPRVLLANSNLVPAWANWEHFNELDKKGLMMYGQMTAGSWIYIGSQGIVQGTYETFVEMGRQHYGGSLKGKWILTAGLGGMGGAQPLAATLAGACSLNIECQQKSIDFRLKTRYVDEQASDLDDALARIAKYTAAGEAKSIALLGNAADVLPELVRRGVRPDAVTDQTSAHDPVNGYLPQGWTVDEWFERRKSDPAGTSKAAKQSMKKHVEAMLAFHAQGIPTFDYGNNIRQMAKDEGCADAFAFPGFVPAFVRPLFCRGVGPFRWVALSGDPEDIYKTDQKVKELISDDPHLHRWLDMAKERINFQGLPARICWVGLGLRHKLGLAFNEMVRKGELKAPVVIGRDHLDSGSVASPNRETEAMRDGSDAVSDWPLLNAMLNVAGGATWVSLHHGGGVGMGYSQHSGVVIVCDGSEAADQRIARVLWNDPGTGVMRHADAGYDIAIECAKEQGLNLPMI</sequence>
<feature type="binding site" evidence="9">
    <location>
        <position position="494"/>
    </location>
    <ligand>
        <name>NAD(+)</name>
        <dbReference type="ChEBI" id="CHEBI:57540"/>
    </ligand>
</feature>
<comment type="subcellular location">
    <subcellularLocation>
        <location evidence="9">Cytoplasm</location>
    </subcellularLocation>
</comment>
<dbReference type="Pfam" id="PF17391">
    <property type="entry name" value="Urocanase_N"/>
    <property type="match status" value="1"/>
</dbReference>
<dbReference type="PROSITE" id="PS01233">
    <property type="entry name" value="UROCANASE"/>
    <property type="match status" value="1"/>
</dbReference>
<dbReference type="InterPro" id="IPR036190">
    <property type="entry name" value="Urocanase_sf"/>
</dbReference>
<evidence type="ECO:0000256" key="8">
    <source>
        <dbReference type="ARBA" id="ARBA00047623"/>
    </source>
</evidence>
<gene>
    <name evidence="9" type="primary">hutU</name>
    <name evidence="13" type="ORF">ABIC75_000733</name>
</gene>
<dbReference type="PANTHER" id="PTHR12216:SF4">
    <property type="entry name" value="UROCANATE HYDRATASE"/>
    <property type="match status" value="1"/>
</dbReference>
<evidence type="ECO:0000256" key="4">
    <source>
        <dbReference type="ARBA" id="ARBA00022808"/>
    </source>
</evidence>
<dbReference type="Pfam" id="PF01175">
    <property type="entry name" value="Urocanase"/>
    <property type="match status" value="1"/>
</dbReference>
<comment type="catalytic activity">
    <reaction evidence="8 9">
        <text>4-imidazolone-5-propanoate = trans-urocanate + H2O</text>
        <dbReference type="Rhea" id="RHEA:13101"/>
        <dbReference type="ChEBI" id="CHEBI:15377"/>
        <dbReference type="ChEBI" id="CHEBI:17771"/>
        <dbReference type="ChEBI" id="CHEBI:77893"/>
        <dbReference type="EC" id="4.2.1.49"/>
    </reaction>
</comment>
<comment type="pathway">
    <text evidence="1 9">Amino-acid degradation; L-histidine degradation into L-glutamate; N-formimidoyl-L-glutamate from L-histidine: step 2/3.</text>
</comment>
<evidence type="ECO:0000256" key="6">
    <source>
        <dbReference type="ARBA" id="ARBA00023239"/>
    </source>
</evidence>
<evidence type="ECO:0000256" key="5">
    <source>
        <dbReference type="ARBA" id="ARBA00023027"/>
    </source>
</evidence>
<feature type="binding site" evidence="9">
    <location>
        <begin position="244"/>
        <end position="245"/>
    </location>
    <ligand>
        <name>NAD(+)</name>
        <dbReference type="ChEBI" id="CHEBI:57540"/>
    </ligand>
</feature>
<dbReference type="InterPro" id="IPR055351">
    <property type="entry name" value="Urocanase"/>
</dbReference>
<keyword evidence="14" id="KW-1185">Reference proteome</keyword>
<feature type="binding site" evidence="9">
    <location>
        <position position="132"/>
    </location>
    <ligand>
        <name>NAD(+)</name>
        <dbReference type="ChEBI" id="CHEBI:57540"/>
    </ligand>
</feature>
<evidence type="ECO:0000313" key="13">
    <source>
        <dbReference type="EMBL" id="MET3651031.1"/>
    </source>
</evidence>
<proteinExistence type="inferred from homology"/>
<evidence type="ECO:0000259" key="10">
    <source>
        <dbReference type="Pfam" id="PF01175"/>
    </source>
</evidence>
<dbReference type="GO" id="GO:0016153">
    <property type="term" value="F:urocanate hydratase activity"/>
    <property type="evidence" value="ECO:0007669"/>
    <property type="project" value="UniProtKB-EC"/>
</dbReference>
<dbReference type="InterPro" id="IPR023636">
    <property type="entry name" value="Urocanase_CS"/>
</dbReference>
<evidence type="ECO:0000256" key="7">
    <source>
        <dbReference type="ARBA" id="ARBA00031640"/>
    </source>
</evidence>
<reference evidence="13 14" key="1">
    <citation type="submission" date="2024-06" db="EMBL/GenBank/DDBJ databases">
        <title>Sorghum-associated microbial communities from plants grown in Nebraska, USA.</title>
        <authorList>
            <person name="Schachtman D."/>
        </authorList>
    </citation>
    <scope>NUCLEOTIDE SEQUENCE [LARGE SCALE GENOMIC DNA]</scope>
    <source>
        <strain evidence="13 14">1073</strain>
    </source>
</reference>
<feature type="active site" evidence="9">
    <location>
        <position position="412"/>
    </location>
</feature>
<dbReference type="InterPro" id="IPR035400">
    <property type="entry name" value="Urocanase_N"/>
</dbReference>
<dbReference type="EC" id="4.2.1.49" evidence="3 9"/>
<keyword evidence="9" id="KW-0963">Cytoplasm</keyword>
<feature type="domain" description="Urocanase Rossmann-like" evidence="10">
    <location>
        <begin position="142"/>
        <end position="350"/>
    </location>
</feature>
<evidence type="ECO:0000313" key="14">
    <source>
        <dbReference type="Proteomes" id="UP001549184"/>
    </source>
</evidence>
<dbReference type="Gene3D" id="3.40.1770.10">
    <property type="entry name" value="Urocanase superfamily"/>
    <property type="match status" value="1"/>
</dbReference>
<protein>
    <recommendedName>
        <fullName evidence="3 9">Urocanate hydratase</fullName>
        <shortName evidence="9">Urocanase</shortName>
        <ecNumber evidence="3 9">4.2.1.49</ecNumber>
    </recommendedName>
    <alternativeName>
        <fullName evidence="7 9">Imidazolonepropionate hydrolase</fullName>
    </alternativeName>
</protein>
<dbReference type="InterPro" id="IPR035401">
    <property type="entry name" value="Urocanase_C"/>
</dbReference>